<evidence type="ECO:0000313" key="2">
    <source>
        <dbReference type="Proteomes" id="UP000784294"/>
    </source>
</evidence>
<name>A0A448WHH8_9PLAT</name>
<proteinExistence type="predicted"/>
<protein>
    <recommendedName>
        <fullName evidence="3">Rab-GAP TBC domain-containing protein</fullName>
    </recommendedName>
</protein>
<comment type="caution">
    <text evidence="1">The sequence shown here is derived from an EMBL/GenBank/DDBJ whole genome shotgun (WGS) entry which is preliminary data.</text>
</comment>
<dbReference type="AlphaFoldDB" id="A0A448WHH8"/>
<accession>A0A448WHH8</accession>
<sequence length="71" mass="8740">MYTYFNIFFAELVYEDVFRVWETIWSARRLVCNDFGPFIALSLVQCYRDIILHYDMDFTDIIRFYNGNKLF</sequence>
<dbReference type="EMBL" id="CAAALY010013323">
    <property type="protein sequence ID" value="VEL11943.1"/>
    <property type="molecule type" value="Genomic_DNA"/>
</dbReference>
<dbReference type="Proteomes" id="UP000784294">
    <property type="component" value="Unassembled WGS sequence"/>
</dbReference>
<dbReference type="SUPFAM" id="SSF47923">
    <property type="entry name" value="Ypt/Rab-GAP domain of gyp1p"/>
    <property type="match status" value="1"/>
</dbReference>
<organism evidence="1 2">
    <name type="scientific">Protopolystoma xenopodis</name>
    <dbReference type="NCBI Taxonomy" id="117903"/>
    <lineage>
        <taxon>Eukaryota</taxon>
        <taxon>Metazoa</taxon>
        <taxon>Spiralia</taxon>
        <taxon>Lophotrochozoa</taxon>
        <taxon>Platyhelminthes</taxon>
        <taxon>Monogenea</taxon>
        <taxon>Polyopisthocotylea</taxon>
        <taxon>Polystomatidea</taxon>
        <taxon>Polystomatidae</taxon>
        <taxon>Protopolystoma</taxon>
    </lineage>
</organism>
<reference evidence="1" key="1">
    <citation type="submission" date="2018-11" db="EMBL/GenBank/DDBJ databases">
        <authorList>
            <consortium name="Pathogen Informatics"/>
        </authorList>
    </citation>
    <scope>NUCLEOTIDE SEQUENCE</scope>
</reference>
<dbReference type="Gene3D" id="1.10.472.80">
    <property type="entry name" value="Ypt/Rab-GAP domain of gyp1p, domain 3"/>
    <property type="match status" value="1"/>
</dbReference>
<evidence type="ECO:0000313" key="1">
    <source>
        <dbReference type="EMBL" id="VEL11943.1"/>
    </source>
</evidence>
<dbReference type="InterPro" id="IPR035969">
    <property type="entry name" value="Rab-GAP_TBC_sf"/>
</dbReference>
<dbReference type="OrthoDB" id="10264062at2759"/>
<keyword evidence="2" id="KW-1185">Reference proteome</keyword>
<gene>
    <name evidence="1" type="ORF">PXEA_LOCUS5383</name>
</gene>
<evidence type="ECO:0008006" key="3">
    <source>
        <dbReference type="Google" id="ProtNLM"/>
    </source>
</evidence>